<comment type="catalytic activity">
    <reaction evidence="10 11">
        <text>oxaloacetate + ATP = phosphoenolpyruvate + ADP + CO2</text>
        <dbReference type="Rhea" id="RHEA:18617"/>
        <dbReference type="ChEBI" id="CHEBI:16452"/>
        <dbReference type="ChEBI" id="CHEBI:16526"/>
        <dbReference type="ChEBI" id="CHEBI:30616"/>
        <dbReference type="ChEBI" id="CHEBI:58702"/>
        <dbReference type="ChEBI" id="CHEBI:456216"/>
        <dbReference type="EC" id="4.1.1.49"/>
    </reaction>
</comment>
<dbReference type="Gene3D" id="3.90.228.20">
    <property type="match status" value="1"/>
</dbReference>
<dbReference type="InterPro" id="IPR001272">
    <property type="entry name" value="PEP_carboxykinase_ATP"/>
</dbReference>
<evidence type="ECO:0000256" key="3">
    <source>
        <dbReference type="ARBA" id="ARBA00012363"/>
    </source>
</evidence>
<feature type="binding site" evidence="11">
    <location>
        <position position="221"/>
    </location>
    <ligand>
        <name>ATP</name>
        <dbReference type="ChEBI" id="CHEBI:30616"/>
    </ligand>
</feature>
<feature type="binding site" evidence="11">
    <location>
        <position position="202"/>
    </location>
    <ligand>
        <name>Mn(2+)</name>
        <dbReference type="ChEBI" id="CHEBI:29035"/>
    </ligand>
</feature>
<dbReference type="PANTHER" id="PTHR30031:SF0">
    <property type="entry name" value="PHOSPHOENOLPYRUVATE CARBOXYKINASE (ATP)"/>
    <property type="match status" value="1"/>
</dbReference>
<dbReference type="GO" id="GO:0004612">
    <property type="term" value="F:phosphoenolpyruvate carboxykinase (ATP) activity"/>
    <property type="evidence" value="ECO:0007669"/>
    <property type="project" value="UniProtKB-EC"/>
</dbReference>
<dbReference type="InterPro" id="IPR015994">
    <property type="entry name" value="PEPCK_ATP_CS"/>
</dbReference>
<organism evidence="12 13">
    <name type="scientific">Rhizobium halophytocola</name>
    <dbReference type="NCBI Taxonomy" id="735519"/>
    <lineage>
        <taxon>Bacteria</taxon>
        <taxon>Pseudomonadati</taxon>
        <taxon>Pseudomonadota</taxon>
        <taxon>Alphaproteobacteria</taxon>
        <taxon>Hyphomicrobiales</taxon>
        <taxon>Rhizobiaceae</taxon>
        <taxon>Rhizobium/Agrobacterium group</taxon>
        <taxon>Rhizobium</taxon>
    </lineage>
</organism>
<dbReference type="NCBIfam" id="NF006820">
    <property type="entry name" value="PRK09344.1-2"/>
    <property type="match status" value="1"/>
</dbReference>
<evidence type="ECO:0000313" key="13">
    <source>
        <dbReference type="Proteomes" id="UP000759443"/>
    </source>
</evidence>
<evidence type="ECO:0000256" key="7">
    <source>
        <dbReference type="ARBA" id="ARBA00022793"/>
    </source>
</evidence>
<dbReference type="Gene3D" id="2.170.8.10">
    <property type="entry name" value="Phosphoenolpyruvate Carboxykinase, domain 2"/>
    <property type="match status" value="1"/>
</dbReference>
<feature type="binding site" evidence="11">
    <location>
        <position position="258"/>
    </location>
    <ligand>
        <name>Mn(2+)</name>
        <dbReference type="ChEBI" id="CHEBI:29035"/>
    </ligand>
</feature>
<dbReference type="NCBIfam" id="TIGR00224">
    <property type="entry name" value="pckA"/>
    <property type="match status" value="1"/>
</dbReference>
<dbReference type="Proteomes" id="UP000759443">
    <property type="component" value="Unassembled WGS sequence"/>
</dbReference>
<feature type="binding site" evidence="11">
    <location>
        <position position="202"/>
    </location>
    <ligand>
        <name>ATP</name>
        <dbReference type="ChEBI" id="CHEBI:30616"/>
    </ligand>
</feature>
<accession>A0ABS4E1J6</accession>
<evidence type="ECO:0000256" key="5">
    <source>
        <dbReference type="ARBA" id="ARBA00022723"/>
    </source>
</evidence>
<feature type="binding site" evidence="11">
    <location>
        <position position="323"/>
    </location>
    <ligand>
        <name>ATP</name>
        <dbReference type="ChEBI" id="CHEBI:30616"/>
    </ligand>
</feature>
<keyword evidence="4 11" id="KW-0312">Gluconeogenesis</keyword>
<evidence type="ECO:0000256" key="4">
    <source>
        <dbReference type="ARBA" id="ARBA00022432"/>
    </source>
</evidence>
<dbReference type="PROSITE" id="PS00532">
    <property type="entry name" value="PEPCK_ATP"/>
    <property type="match status" value="1"/>
</dbReference>
<dbReference type="HAMAP" id="MF_00453">
    <property type="entry name" value="PEPCK_ATP"/>
    <property type="match status" value="1"/>
</dbReference>
<feature type="binding site" evidence="11">
    <location>
        <position position="196"/>
    </location>
    <ligand>
        <name>substrate</name>
    </ligand>
</feature>
<keyword evidence="7 11" id="KW-0210">Decarboxylase</keyword>
<dbReference type="NCBIfam" id="NF006822">
    <property type="entry name" value="PRK09344.1-4"/>
    <property type="match status" value="1"/>
</dbReference>
<feature type="binding site" evidence="11">
    <location>
        <position position="221"/>
    </location>
    <ligand>
        <name>Mn(2+)</name>
        <dbReference type="ChEBI" id="CHEBI:29035"/>
    </ligand>
</feature>
<dbReference type="Pfam" id="PF01293">
    <property type="entry name" value="PEPCK_ATP"/>
    <property type="match status" value="1"/>
</dbReference>
<dbReference type="PANTHER" id="PTHR30031">
    <property type="entry name" value="PHOSPHOENOLPYRUVATE CARBOXYKINASE ATP"/>
    <property type="match status" value="1"/>
</dbReference>
<evidence type="ECO:0000313" key="12">
    <source>
        <dbReference type="EMBL" id="MBP1851817.1"/>
    </source>
</evidence>
<name>A0ABS4E1J6_9HYPH</name>
<comment type="cofactor">
    <cofactor evidence="11">
        <name>Mn(2+)</name>
        <dbReference type="ChEBI" id="CHEBI:29035"/>
    </cofactor>
    <text evidence="11">Binds 1 Mn(2+) ion per subunit.</text>
</comment>
<dbReference type="SUPFAM" id="SSF53795">
    <property type="entry name" value="PEP carboxykinase-like"/>
    <property type="match status" value="1"/>
</dbReference>
<feature type="binding site" evidence="11">
    <location>
        <position position="286"/>
    </location>
    <ligand>
        <name>ATP</name>
        <dbReference type="ChEBI" id="CHEBI:30616"/>
    </ligand>
</feature>
<comment type="caution">
    <text evidence="11">Lacks conserved residue(s) required for the propagation of feature annotation.</text>
</comment>
<feature type="binding site" evidence="11">
    <location>
        <position position="323"/>
    </location>
    <ligand>
        <name>substrate</name>
    </ligand>
</feature>
<comment type="function">
    <text evidence="11">Involved in the gluconeogenesis. Catalyzes the conversion of oxaloacetate (OAA) to phosphoenolpyruvate (PEP) through direct phosphoryl transfer between the nucleoside triphosphate and OAA.</text>
</comment>
<evidence type="ECO:0000256" key="8">
    <source>
        <dbReference type="ARBA" id="ARBA00022840"/>
    </source>
</evidence>
<keyword evidence="5 11" id="KW-0479">Metal-binding</keyword>
<feature type="binding site" evidence="11">
    <location>
        <begin position="237"/>
        <end position="245"/>
    </location>
    <ligand>
        <name>ATP</name>
        <dbReference type="ChEBI" id="CHEBI:30616"/>
    </ligand>
</feature>
<keyword evidence="8 11" id="KW-0067">ATP-binding</keyword>
<dbReference type="PIRSF" id="PIRSF006294">
    <property type="entry name" value="PEP_crbxkin"/>
    <property type="match status" value="1"/>
</dbReference>
<dbReference type="CDD" id="cd00484">
    <property type="entry name" value="PEPCK_ATP"/>
    <property type="match status" value="1"/>
</dbReference>
<evidence type="ECO:0000256" key="10">
    <source>
        <dbReference type="ARBA" id="ARBA00047371"/>
    </source>
</evidence>
<dbReference type="Gene3D" id="3.40.449.10">
    <property type="entry name" value="Phosphoenolpyruvate Carboxykinase, domain 1"/>
    <property type="match status" value="1"/>
</dbReference>
<protein>
    <recommendedName>
        <fullName evidence="3 11">Phosphoenolpyruvate carboxykinase (ATP)</fullName>
        <shortName evidence="11">PCK</shortName>
        <shortName evidence="11">PEP carboxykinase</shortName>
        <shortName evidence="11">PEPCK</shortName>
        <ecNumber evidence="3 11">4.1.1.49</ecNumber>
    </recommendedName>
</protein>
<gene>
    <name evidence="11" type="primary">pckA</name>
    <name evidence="12" type="ORF">J2Z17_003269</name>
</gene>
<proteinExistence type="inferred from homology"/>
<comment type="caution">
    <text evidence="12">The sequence shown here is derived from an EMBL/GenBank/DDBJ whole genome shotgun (WGS) entry which is preliminary data.</text>
</comment>
<comment type="similarity">
    <text evidence="2 11">Belongs to the phosphoenolpyruvate carboxykinase (ATP) family.</text>
</comment>
<keyword evidence="9 11" id="KW-0456">Lyase</keyword>
<keyword evidence="6 11" id="KW-0547">Nucleotide-binding</keyword>
<keyword evidence="11" id="KW-0464">Manganese</keyword>
<evidence type="ECO:0000256" key="9">
    <source>
        <dbReference type="ARBA" id="ARBA00023239"/>
    </source>
</evidence>
<evidence type="ECO:0000256" key="2">
    <source>
        <dbReference type="ARBA" id="ARBA00006052"/>
    </source>
</evidence>
<feature type="binding site" evidence="11">
    <location>
        <position position="202"/>
    </location>
    <ligand>
        <name>substrate</name>
    </ligand>
</feature>
<comment type="subcellular location">
    <subcellularLocation>
        <location evidence="11">Cytoplasm</location>
    </subcellularLocation>
</comment>
<evidence type="ECO:0000256" key="6">
    <source>
        <dbReference type="ARBA" id="ARBA00022741"/>
    </source>
</evidence>
<reference evidence="12 13" key="1">
    <citation type="submission" date="2021-03" db="EMBL/GenBank/DDBJ databases">
        <title>Genomic Encyclopedia of Type Strains, Phase IV (KMG-IV): sequencing the most valuable type-strain genomes for metagenomic binning, comparative biology and taxonomic classification.</title>
        <authorList>
            <person name="Goeker M."/>
        </authorList>
    </citation>
    <scope>NUCLEOTIDE SEQUENCE [LARGE SCALE GENOMIC DNA]</scope>
    <source>
        <strain evidence="12 13">DSM 21600</strain>
    </source>
</reference>
<dbReference type="SUPFAM" id="SSF68923">
    <property type="entry name" value="PEP carboxykinase N-terminal domain"/>
    <property type="match status" value="1"/>
</dbReference>
<sequence length="537" mass="58388">MMEELGLFNPDNGVARLGLKDAARVYYNLTPNKLYEETIRRGEAVLTADGAVCADTGQHTGRSPKDKFVVRDEMTEGQIWWDNNKPMSPDQFELLRQDMLAHAAGMDLFVQDLVGGADADNALPTRVVTEYAWHSLFIRNLLIRPERERLKGFLPQLTIIDLPSFKADPQRHGCRTETVIACDFKNRLILIGGTSYAGEMKKSVFTTLNYLLPEKGVMPMHCSANAGPDGDAAVFFGLSGTGKTTLSADPARTLIGDDEHGWGEAGIFNFEGGCYAKTIRLSAEAEPEIYATTKRFGTVLENVVLDENGVPDFDDGSRTENTRCAYPLDFIPNASDSGKAGHPTTIIMLTADAFGVLPPIAKLTPEQAMYHFLSGYTAKVAGTEKGVTEPEATFSTCFGAPFMPRHPAEYGRLLRDLIARHDVDCWLVNTGWTGGAYGTGSRMPIKVTRGLLSAALNGNLNAADFRIDANFGFAVPVAVEGIEPGILDPRSTWADGDAYDAQAQKLVGMFISNFAKFEDHVDAGVLEAAPQLPMAAE</sequence>
<comment type="pathway">
    <text evidence="1 11">Carbohydrate biosynthesis; gluconeogenesis.</text>
</comment>
<keyword evidence="13" id="KW-1185">Reference proteome</keyword>
<dbReference type="InterPro" id="IPR008210">
    <property type="entry name" value="PEP_carboxykinase_N"/>
</dbReference>
<dbReference type="EMBL" id="JAGGJU010000009">
    <property type="protein sequence ID" value="MBP1851817.1"/>
    <property type="molecule type" value="Genomic_DNA"/>
</dbReference>
<evidence type="ECO:0000256" key="1">
    <source>
        <dbReference type="ARBA" id="ARBA00004742"/>
    </source>
</evidence>
<keyword evidence="11" id="KW-0963">Cytoplasm</keyword>
<feature type="binding site" evidence="11">
    <location>
        <position position="448"/>
    </location>
    <ligand>
        <name>ATP</name>
        <dbReference type="ChEBI" id="CHEBI:30616"/>
    </ligand>
</feature>
<dbReference type="NCBIfam" id="NF006821">
    <property type="entry name" value="PRK09344.1-3"/>
    <property type="match status" value="1"/>
</dbReference>
<feature type="binding site" evidence="11">
    <location>
        <position position="62"/>
    </location>
    <ligand>
        <name>substrate</name>
    </ligand>
</feature>
<dbReference type="EC" id="4.1.1.49" evidence="3 11"/>
<evidence type="ECO:0000256" key="11">
    <source>
        <dbReference type="HAMAP-Rule" id="MF_00453"/>
    </source>
</evidence>
<dbReference type="InterPro" id="IPR013035">
    <property type="entry name" value="PEP_carboxykinase_C"/>
</dbReference>